<reference evidence="2" key="1">
    <citation type="submission" date="2020-05" db="EMBL/GenBank/DDBJ databases">
        <authorList>
            <person name="Chiriac C."/>
            <person name="Salcher M."/>
            <person name="Ghai R."/>
            <person name="Kavagutti S V."/>
        </authorList>
    </citation>
    <scope>NUCLEOTIDE SEQUENCE</scope>
</reference>
<proteinExistence type="predicted"/>
<dbReference type="EMBL" id="CAFABK010000073">
    <property type="protein sequence ID" value="CAB4833884.1"/>
    <property type="molecule type" value="Genomic_DNA"/>
</dbReference>
<feature type="transmembrane region" description="Helical" evidence="1">
    <location>
        <begin position="226"/>
        <end position="249"/>
    </location>
</feature>
<sequence length="257" mass="27159">MMALVRSEFRKVTTTKVLLWLTIATVTFSALNVVLLVFLTPRAMDVSTDVNFLLDPAYVTNILGAAGSSSIFILILGIIGMTGEYRHMTITSTFLVTPKRPRVLIAKGMAYALLGATLGLIAFASSFVVTLIALSREAHAPVDATIAIQILVGVVLAFAIYAFVGVSVGALIRIQVAAVVGALVWVLIVEALITVFVDWIGKWLPGGALDAVLQTTNVTGRGGEDILPTAAGVIVLIGYAVLFGTLASLTTLRRDIT</sequence>
<keyword evidence="1" id="KW-0812">Transmembrane</keyword>
<gene>
    <name evidence="2" type="ORF">UFOPK3204_01347</name>
</gene>
<keyword evidence="1" id="KW-1133">Transmembrane helix</keyword>
<dbReference type="AlphaFoldDB" id="A0A6J7ALW1"/>
<evidence type="ECO:0000256" key="1">
    <source>
        <dbReference type="SAM" id="Phobius"/>
    </source>
</evidence>
<feature type="transmembrane region" description="Helical" evidence="1">
    <location>
        <begin position="176"/>
        <end position="197"/>
    </location>
</feature>
<keyword evidence="1" id="KW-0472">Membrane</keyword>
<accession>A0A6J7ALW1</accession>
<feature type="transmembrane region" description="Helical" evidence="1">
    <location>
        <begin position="109"/>
        <end position="134"/>
    </location>
</feature>
<organism evidence="2">
    <name type="scientific">freshwater metagenome</name>
    <dbReference type="NCBI Taxonomy" id="449393"/>
    <lineage>
        <taxon>unclassified sequences</taxon>
        <taxon>metagenomes</taxon>
        <taxon>ecological metagenomes</taxon>
    </lineage>
</organism>
<feature type="transmembrane region" description="Helical" evidence="1">
    <location>
        <begin position="146"/>
        <end position="164"/>
    </location>
</feature>
<evidence type="ECO:0000313" key="2">
    <source>
        <dbReference type="EMBL" id="CAB4833884.1"/>
    </source>
</evidence>
<name>A0A6J7ALW1_9ZZZZ</name>
<feature type="transmembrane region" description="Helical" evidence="1">
    <location>
        <begin position="58"/>
        <end position="79"/>
    </location>
</feature>
<feature type="transmembrane region" description="Helical" evidence="1">
    <location>
        <begin position="17"/>
        <end position="38"/>
    </location>
</feature>
<protein>
    <submittedName>
        <fullName evidence="2">Unannotated protein</fullName>
    </submittedName>
</protein>